<organism evidence="1 2">
    <name type="scientific">Stephania cephalantha</name>
    <dbReference type="NCBI Taxonomy" id="152367"/>
    <lineage>
        <taxon>Eukaryota</taxon>
        <taxon>Viridiplantae</taxon>
        <taxon>Streptophyta</taxon>
        <taxon>Embryophyta</taxon>
        <taxon>Tracheophyta</taxon>
        <taxon>Spermatophyta</taxon>
        <taxon>Magnoliopsida</taxon>
        <taxon>Ranunculales</taxon>
        <taxon>Menispermaceae</taxon>
        <taxon>Menispermoideae</taxon>
        <taxon>Cissampelideae</taxon>
        <taxon>Stephania</taxon>
    </lineage>
</organism>
<keyword evidence="2" id="KW-1185">Reference proteome</keyword>
<comment type="caution">
    <text evidence="1">The sequence shown here is derived from an EMBL/GenBank/DDBJ whole genome shotgun (WGS) entry which is preliminary data.</text>
</comment>
<dbReference type="AlphaFoldDB" id="A0AAP0J1D2"/>
<evidence type="ECO:0000313" key="2">
    <source>
        <dbReference type="Proteomes" id="UP001419268"/>
    </source>
</evidence>
<name>A0AAP0J1D2_9MAGN</name>
<gene>
    <name evidence="1" type="ORF">Scep_014500</name>
</gene>
<dbReference type="Proteomes" id="UP001419268">
    <property type="component" value="Unassembled WGS sequence"/>
</dbReference>
<protein>
    <submittedName>
        <fullName evidence="1">Uncharacterized protein</fullName>
    </submittedName>
</protein>
<reference evidence="1 2" key="1">
    <citation type="submission" date="2024-01" db="EMBL/GenBank/DDBJ databases">
        <title>Genome assemblies of Stephania.</title>
        <authorList>
            <person name="Yang L."/>
        </authorList>
    </citation>
    <scope>NUCLEOTIDE SEQUENCE [LARGE SCALE GENOMIC DNA]</scope>
    <source>
        <strain evidence="1">JXDWG</strain>
        <tissue evidence="1">Leaf</tissue>
    </source>
</reference>
<proteinExistence type="predicted"/>
<accession>A0AAP0J1D2</accession>
<evidence type="ECO:0000313" key="1">
    <source>
        <dbReference type="EMBL" id="KAK9125654.1"/>
    </source>
</evidence>
<dbReference type="EMBL" id="JBBNAG010000006">
    <property type="protein sequence ID" value="KAK9125654.1"/>
    <property type="molecule type" value="Genomic_DNA"/>
</dbReference>
<sequence>MSYKGISFVALESKPRDETQLQTRFAEVLCLGADGDQDDRVQEGRHDKLAHAKV</sequence>